<keyword evidence="2" id="KW-1185">Reference proteome</keyword>
<protein>
    <submittedName>
        <fullName evidence="1">Uncharacterized protein</fullName>
    </submittedName>
</protein>
<accession>A0ABN8QJY7</accession>
<organism evidence="1 2">
    <name type="scientific">Porites evermanni</name>
    <dbReference type="NCBI Taxonomy" id="104178"/>
    <lineage>
        <taxon>Eukaryota</taxon>
        <taxon>Metazoa</taxon>
        <taxon>Cnidaria</taxon>
        <taxon>Anthozoa</taxon>
        <taxon>Hexacorallia</taxon>
        <taxon>Scleractinia</taxon>
        <taxon>Fungiina</taxon>
        <taxon>Poritidae</taxon>
        <taxon>Porites</taxon>
    </lineage>
</organism>
<reference evidence="1 2" key="1">
    <citation type="submission" date="2022-05" db="EMBL/GenBank/DDBJ databases">
        <authorList>
            <consortium name="Genoscope - CEA"/>
            <person name="William W."/>
        </authorList>
    </citation>
    <scope>NUCLEOTIDE SEQUENCE [LARGE SCALE GENOMIC DNA]</scope>
</reference>
<evidence type="ECO:0000313" key="1">
    <source>
        <dbReference type="EMBL" id="CAH3164196.1"/>
    </source>
</evidence>
<gene>
    <name evidence="1" type="ORF">PEVE_00004883</name>
</gene>
<dbReference type="EMBL" id="CALNXI010001307">
    <property type="protein sequence ID" value="CAH3164196.1"/>
    <property type="molecule type" value="Genomic_DNA"/>
</dbReference>
<dbReference type="Proteomes" id="UP001159427">
    <property type="component" value="Unassembled WGS sequence"/>
</dbReference>
<proteinExistence type="predicted"/>
<feature type="non-terminal residue" evidence="1">
    <location>
        <position position="1"/>
    </location>
</feature>
<evidence type="ECO:0000313" key="2">
    <source>
        <dbReference type="Proteomes" id="UP001159427"/>
    </source>
</evidence>
<comment type="caution">
    <text evidence="1">The sequence shown here is derived from an EMBL/GenBank/DDBJ whole genome shotgun (WGS) entry which is preliminary data.</text>
</comment>
<name>A0ABN8QJY7_9CNID</name>
<sequence>IPCGNSKHYRNIKEYVPLRSCRRDITSHLQRLKTSQANIKGEWQLILLRAGLFDEDGETLTICPLHRDIFGTIWNSSRPVAKCHHPLHGRSIHSPSLPEEDISYEWCSTPCVKSGLKAVNEFIRSAPCARGRIDPVVRQLSIPWKEAAPSTQRYYRQKGKEIIEVALDCLAPGQAIELLSELMKHMEKKEKQNSVDTDVSEISRLIKLPNFVQDVAYGTKTLKLSNGEKMEIPNVVRTVIASRIVDLYQQYCQETGFLSHGRVVTLACLFKGKSSAWVQGVKDRLKAGKSYLKTNFKIRVSEESQCADHCRVFALSDPEDHLCEHEHTKSCQSCDNIKNVLEEIELVLSSRDLHFRTLASTFFAPKRIPRMTVLSVNGLTHAPTYALHIFHLKRTLKD</sequence>